<dbReference type="Proteomes" id="UP000184001">
    <property type="component" value="Unassembled WGS sequence"/>
</dbReference>
<dbReference type="InterPro" id="IPR009057">
    <property type="entry name" value="Homeodomain-like_sf"/>
</dbReference>
<protein>
    <submittedName>
        <fullName evidence="4">Transcriptional regulator, TetR family</fullName>
    </submittedName>
</protein>
<dbReference type="PANTHER" id="PTHR30055:SF235">
    <property type="entry name" value="TRANSCRIPTIONAL REGULATORY PROTEIN"/>
    <property type="match status" value="1"/>
</dbReference>
<feature type="domain" description="HTH tetR-type" evidence="3">
    <location>
        <begin position="39"/>
        <end position="98"/>
    </location>
</feature>
<evidence type="ECO:0000256" key="2">
    <source>
        <dbReference type="PROSITE-ProRule" id="PRU00335"/>
    </source>
</evidence>
<dbReference type="InterPro" id="IPR050109">
    <property type="entry name" value="HTH-type_TetR-like_transc_reg"/>
</dbReference>
<sequence length="268" mass="30645">MNKNIISARFKEIARNYYQSREQALQAWKEHRDQAQSASDTRSRIFNTARTVFSQKGHDATVREICTAANANVSAVNYHFGNKNRLLAAVLEEFLYDTRKIYPLHGGVPEFAAPEERLFGFSLGCLSGMLISHGDEYWNLNKLLLDAFINDFEEFLHVTEKDWLELRGMVIPIVDGMTGNVWEDKTLNSLTSGYFSQLFFYAMHIDDLLLARDQKFFSDEDVFGIAQHITAFSIGGIKNYSEWMDAEIDFPNLCGVDCCQYSRRADGV</sequence>
<name>A0A8G2CAA3_9BACT</name>
<organism evidence="4 5">
    <name type="scientific">Halodesulfovibrio aestuarii</name>
    <dbReference type="NCBI Taxonomy" id="126333"/>
    <lineage>
        <taxon>Bacteria</taxon>
        <taxon>Pseudomonadati</taxon>
        <taxon>Thermodesulfobacteriota</taxon>
        <taxon>Desulfovibrionia</taxon>
        <taxon>Desulfovibrionales</taxon>
        <taxon>Desulfovibrionaceae</taxon>
        <taxon>Halodesulfovibrio</taxon>
    </lineage>
</organism>
<gene>
    <name evidence="4" type="ORF">SAMN05660830_01669</name>
</gene>
<reference evidence="4 5" key="1">
    <citation type="submission" date="2016-11" db="EMBL/GenBank/DDBJ databases">
        <authorList>
            <person name="Varghese N."/>
            <person name="Submissions S."/>
        </authorList>
    </citation>
    <scope>NUCLEOTIDE SEQUENCE [LARGE SCALE GENOMIC DNA]</scope>
    <source>
        <strain evidence="4 5">DSM 17919</strain>
    </source>
</reference>
<dbReference type="GO" id="GO:0000976">
    <property type="term" value="F:transcription cis-regulatory region binding"/>
    <property type="evidence" value="ECO:0007669"/>
    <property type="project" value="TreeGrafter"/>
</dbReference>
<proteinExistence type="predicted"/>
<feature type="DNA-binding region" description="H-T-H motif" evidence="2">
    <location>
        <begin position="61"/>
        <end position="80"/>
    </location>
</feature>
<evidence type="ECO:0000313" key="4">
    <source>
        <dbReference type="EMBL" id="SHJ10948.1"/>
    </source>
</evidence>
<dbReference type="SUPFAM" id="SSF46689">
    <property type="entry name" value="Homeodomain-like"/>
    <property type="match status" value="1"/>
</dbReference>
<dbReference type="PANTHER" id="PTHR30055">
    <property type="entry name" value="HTH-TYPE TRANSCRIPTIONAL REGULATOR RUTR"/>
    <property type="match status" value="1"/>
</dbReference>
<evidence type="ECO:0000313" key="5">
    <source>
        <dbReference type="Proteomes" id="UP000184001"/>
    </source>
</evidence>
<keyword evidence="1 2" id="KW-0238">DNA-binding</keyword>
<dbReference type="GO" id="GO:0003700">
    <property type="term" value="F:DNA-binding transcription factor activity"/>
    <property type="evidence" value="ECO:0007669"/>
    <property type="project" value="TreeGrafter"/>
</dbReference>
<evidence type="ECO:0000259" key="3">
    <source>
        <dbReference type="PROSITE" id="PS50977"/>
    </source>
</evidence>
<dbReference type="EMBL" id="FQZR01000003">
    <property type="protein sequence ID" value="SHJ10948.1"/>
    <property type="molecule type" value="Genomic_DNA"/>
</dbReference>
<dbReference type="PROSITE" id="PS50977">
    <property type="entry name" value="HTH_TETR_2"/>
    <property type="match status" value="1"/>
</dbReference>
<dbReference type="InterPro" id="IPR001647">
    <property type="entry name" value="HTH_TetR"/>
</dbReference>
<dbReference type="AlphaFoldDB" id="A0A8G2CAA3"/>
<dbReference type="Gene3D" id="1.10.357.10">
    <property type="entry name" value="Tetracycline Repressor, domain 2"/>
    <property type="match status" value="1"/>
</dbReference>
<accession>A0A8G2CAA3</accession>
<dbReference type="Pfam" id="PF00440">
    <property type="entry name" value="TetR_N"/>
    <property type="match status" value="1"/>
</dbReference>
<dbReference type="RefSeq" id="WP_020000368.1">
    <property type="nucleotide sequence ID" value="NZ_CP192217.1"/>
</dbReference>
<comment type="caution">
    <text evidence="4">The sequence shown here is derived from an EMBL/GenBank/DDBJ whole genome shotgun (WGS) entry which is preliminary data.</text>
</comment>
<evidence type="ECO:0000256" key="1">
    <source>
        <dbReference type="ARBA" id="ARBA00023125"/>
    </source>
</evidence>